<evidence type="ECO:0000313" key="3">
    <source>
        <dbReference type="Proteomes" id="UP000050482"/>
    </source>
</evidence>
<feature type="transmembrane region" description="Helical" evidence="1">
    <location>
        <begin position="46"/>
        <end position="63"/>
    </location>
</feature>
<protein>
    <submittedName>
        <fullName evidence="2">Uncharacterized protein</fullName>
    </submittedName>
</protein>
<comment type="caution">
    <text evidence="2">The sequence shown here is derived from an EMBL/GenBank/DDBJ whole genome shotgun (WGS) entry which is preliminary data.</text>
</comment>
<dbReference type="EMBL" id="LJCO01000030">
    <property type="protein sequence ID" value="KPV44598.1"/>
    <property type="molecule type" value="Genomic_DNA"/>
</dbReference>
<evidence type="ECO:0000256" key="1">
    <source>
        <dbReference type="SAM" id="Phobius"/>
    </source>
</evidence>
<keyword evidence="1" id="KW-1133">Transmembrane helix</keyword>
<keyword evidence="1" id="KW-0472">Membrane</keyword>
<dbReference type="STRING" id="471514.AN477_06275"/>
<evidence type="ECO:0000313" key="2">
    <source>
        <dbReference type="EMBL" id="KPV44598.1"/>
    </source>
</evidence>
<sequence>MTGSSHRLSAAKLRKVLRGVVMRKLRLNSKQETMRHFRTHVLSRKFMARNAVVLLLVLAVLVYQGRPIWYYPLLIILYPLLLLGFEGLIALVWKDDSNDEEV</sequence>
<organism evidence="2 3">
    <name type="scientific">Alicyclobacillus ferrooxydans</name>
    <dbReference type="NCBI Taxonomy" id="471514"/>
    <lineage>
        <taxon>Bacteria</taxon>
        <taxon>Bacillati</taxon>
        <taxon>Bacillota</taxon>
        <taxon>Bacilli</taxon>
        <taxon>Bacillales</taxon>
        <taxon>Alicyclobacillaceae</taxon>
        <taxon>Alicyclobacillus</taxon>
    </lineage>
</organism>
<dbReference type="Proteomes" id="UP000050482">
    <property type="component" value="Unassembled WGS sequence"/>
</dbReference>
<reference evidence="2 3" key="1">
    <citation type="submission" date="2015-09" db="EMBL/GenBank/DDBJ databases">
        <title>Draft genome sequence of Alicyclobacillus ferrooxydans DSM 22381.</title>
        <authorList>
            <person name="Hemp J."/>
        </authorList>
    </citation>
    <scope>NUCLEOTIDE SEQUENCE [LARGE SCALE GENOMIC DNA]</scope>
    <source>
        <strain evidence="2 3">TC-34</strain>
    </source>
</reference>
<proteinExistence type="predicted"/>
<keyword evidence="3" id="KW-1185">Reference proteome</keyword>
<dbReference type="PATRIC" id="fig|471514.4.peg.4231"/>
<dbReference type="AlphaFoldDB" id="A0A0P9EZS8"/>
<keyword evidence="1" id="KW-0812">Transmembrane</keyword>
<feature type="transmembrane region" description="Helical" evidence="1">
    <location>
        <begin position="69"/>
        <end position="93"/>
    </location>
</feature>
<name>A0A0P9EZS8_9BACL</name>
<accession>A0A0P9EZS8</accession>
<gene>
    <name evidence="2" type="ORF">AN477_06275</name>
</gene>